<comment type="caution">
    <text evidence="10">The sequence shown here is derived from an EMBL/GenBank/DDBJ whole genome shotgun (WGS) entry which is preliminary data.</text>
</comment>
<comment type="pathway">
    <text evidence="3">One-carbon metabolism; methylamine degradation.</text>
</comment>
<evidence type="ECO:0000256" key="1">
    <source>
        <dbReference type="ARBA" id="ARBA00003475"/>
    </source>
</evidence>
<reference evidence="10" key="1">
    <citation type="submission" date="2021-02" db="EMBL/GenBank/DDBJ databases">
        <title>PHA producing bacteria isolated from coastal sediment in Guangdong, Shenzhen.</title>
        <authorList>
            <person name="Zheng W."/>
            <person name="Yu S."/>
            <person name="Huang Y."/>
        </authorList>
    </citation>
    <scope>NUCLEOTIDE SEQUENCE</scope>
    <source>
        <strain evidence="10">TN14-10</strain>
    </source>
</reference>
<evidence type="ECO:0000313" key="10">
    <source>
        <dbReference type="EMBL" id="MBN7797343.1"/>
    </source>
</evidence>
<keyword evidence="11" id="KW-1185">Reference proteome</keyword>
<evidence type="ECO:0000256" key="7">
    <source>
        <dbReference type="ARBA" id="ARBA00023136"/>
    </source>
</evidence>
<dbReference type="Pfam" id="PF07291">
    <property type="entry name" value="MauE"/>
    <property type="match status" value="1"/>
</dbReference>
<evidence type="ECO:0000313" key="11">
    <source>
        <dbReference type="Proteomes" id="UP000664303"/>
    </source>
</evidence>
<comment type="subcellular location">
    <subcellularLocation>
        <location evidence="2">Membrane</location>
        <topology evidence="2">Multi-pass membrane protein</topology>
    </subcellularLocation>
</comment>
<comment type="function">
    <text evidence="1">May be specifically involved in the processing, transport, and/or maturation of the MADH beta-subunit.</text>
</comment>
<dbReference type="RefSeq" id="WP_206560793.1">
    <property type="nucleotide sequence ID" value="NZ_JAFKCZ010000008.1"/>
</dbReference>
<keyword evidence="5 8" id="KW-0812">Transmembrane</keyword>
<dbReference type="InterPro" id="IPR009908">
    <property type="entry name" value="Methylamine_util_MauE"/>
</dbReference>
<evidence type="ECO:0000259" key="9">
    <source>
        <dbReference type="Pfam" id="PF07291"/>
    </source>
</evidence>
<sequence length="174" mass="18060">MLDMLAYGITLFTAWLLGVSSWHKFKNLGFYRSLVAAYLGGLQVPVPMIAALAAAEALLTALMLLPASRALALAGAAGLLLAYALLMGSKLLQGRRDMRCGCAGPAADVLLSPALVVRNLVCIALCLVAIPLTPGPFGVIATLTAATVVGGFLALLYLCSEQLISNAQRMTKGV</sequence>
<feature type="transmembrane region" description="Helical" evidence="8">
    <location>
        <begin position="6"/>
        <end position="23"/>
    </location>
</feature>
<feature type="transmembrane region" description="Helical" evidence="8">
    <location>
        <begin position="70"/>
        <end position="88"/>
    </location>
</feature>
<protein>
    <recommendedName>
        <fullName evidence="4">Methylamine utilization protein MauE</fullName>
    </recommendedName>
</protein>
<organism evidence="10 11">
    <name type="scientific">Parahaliea mediterranea</name>
    <dbReference type="NCBI Taxonomy" id="651086"/>
    <lineage>
        <taxon>Bacteria</taxon>
        <taxon>Pseudomonadati</taxon>
        <taxon>Pseudomonadota</taxon>
        <taxon>Gammaproteobacteria</taxon>
        <taxon>Cellvibrionales</taxon>
        <taxon>Halieaceae</taxon>
        <taxon>Parahaliea</taxon>
    </lineage>
</organism>
<accession>A0A939IMS8</accession>
<dbReference type="GO" id="GO:0030416">
    <property type="term" value="P:methylamine metabolic process"/>
    <property type="evidence" value="ECO:0007669"/>
    <property type="project" value="InterPro"/>
</dbReference>
<keyword evidence="7 8" id="KW-0472">Membrane</keyword>
<evidence type="ECO:0000256" key="2">
    <source>
        <dbReference type="ARBA" id="ARBA00004141"/>
    </source>
</evidence>
<feature type="transmembrane region" description="Helical" evidence="8">
    <location>
        <begin position="136"/>
        <end position="159"/>
    </location>
</feature>
<dbReference type="Proteomes" id="UP000664303">
    <property type="component" value="Unassembled WGS sequence"/>
</dbReference>
<feature type="domain" description="Methylamine utilisation protein MauE" evidence="9">
    <location>
        <begin position="4"/>
        <end position="130"/>
    </location>
</feature>
<dbReference type="EMBL" id="JAFKCZ010000008">
    <property type="protein sequence ID" value="MBN7797343.1"/>
    <property type="molecule type" value="Genomic_DNA"/>
</dbReference>
<dbReference type="GO" id="GO:0016020">
    <property type="term" value="C:membrane"/>
    <property type="evidence" value="ECO:0007669"/>
    <property type="project" value="UniProtKB-SubCell"/>
</dbReference>
<evidence type="ECO:0000256" key="5">
    <source>
        <dbReference type="ARBA" id="ARBA00022692"/>
    </source>
</evidence>
<proteinExistence type="predicted"/>
<feature type="transmembrane region" description="Helical" evidence="8">
    <location>
        <begin position="109"/>
        <end position="130"/>
    </location>
</feature>
<evidence type="ECO:0000256" key="8">
    <source>
        <dbReference type="SAM" id="Phobius"/>
    </source>
</evidence>
<evidence type="ECO:0000256" key="6">
    <source>
        <dbReference type="ARBA" id="ARBA00022989"/>
    </source>
</evidence>
<name>A0A939IMS8_9GAMM</name>
<dbReference type="AlphaFoldDB" id="A0A939IMS8"/>
<feature type="transmembrane region" description="Helical" evidence="8">
    <location>
        <begin position="35"/>
        <end position="64"/>
    </location>
</feature>
<evidence type="ECO:0000256" key="3">
    <source>
        <dbReference type="ARBA" id="ARBA00004856"/>
    </source>
</evidence>
<gene>
    <name evidence="10" type="ORF">JYP50_12115</name>
</gene>
<evidence type="ECO:0000256" key="4">
    <source>
        <dbReference type="ARBA" id="ARBA00019078"/>
    </source>
</evidence>
<keyword evidence="6 8" id="KW-1133">Transmembrane helix</keyword>